<feature type="chain" id="PRO_5047069204" evidence="2">
    <location>
        <begin position="21"/>
        <end position="444"/>
    </location>
</feature>
<name>A0ABW3I0I7_9FLAO</name>
<proteinExistence type="predicted"/>
<evidence type="ECO:0000313" key="3">
    <source>
        <dbReference type="EMBL" id="MFD0963107.1"/>
    </source>
</evidence>
<gene>
    <name evidence="3" type="ORF">ACFQ1O_03705</name>
</gene>
<sequence>MFKKIVFIAVAFFISKQSGAQNDQEVQSSEVENQIQDQVITDDLIVQGSIAVGTGSTNGENFGFDTMRFKEDNLRIHFDDTSTSASFPSNDWRITINDSGNGGSNYFSIDDATATTVPFKLEAGSGNNAIYVKSGGNVGLGTSNPALQLQVTDGNTPGLRLEQNGSNGWTPQTWDLAGNEANFFIRDVTNGSKLPLRIKPGAPTNTLFLAASGSVGIEKNNPDSNASLQLGSTSKGFLMNKLNTSQATTLAGNLGTGHEGMLIYNTDLKGYYSWTGSEWKALAFVESGANSVPELLNYQSVVRAANGNVLANQAVNFKMDIHQGSSTGTLVYSESHNVTTSSLGMVNFKIGSGSVLSGTFSAVDWGAGNHYLKVHIDVTGGDTFTEMGTTQFVSVPYALRAKYAENMVSTAAASSKEKDMKNKISKLEAEVKQLKSLVENLLKK</sequence>
<evidence type="ECO:0000313" key="4">
    <source>
        <dbReference type="Proteomes" id="UP001596997"/>
    </source>
</evidence>
<keyword evidence="1" id="KW-0175">Coiled coil</keyword>
<dbReference type="RefSeq" id="WP_377713472.1">
    <property type="nucleotide sequence ID" value="NZ_JBHTJM010000003.1"/>
</dbReference>
<organism evidence="3 4">
    <name type="scientific">Pseudofulvibacter geojedonensis</name>
    <dbReference type="NCBI Taxonomy" id="1123758"/>
    <lineage>
        <taxon>Bacteria</taxon>
        <taxon>Pseudomonadati</taxon>
        <taxon>Bacteroidota</taxon>
        <taxon>Flavobacteriia</taxon>
        <taxon>Flavobacteriales</taxon>
        <taxon>Flavobacteriaceae</taxon>
        <taxon>Pseudofulvibacter</taxon>
    </lineage>
</organism>
<dbReference type="Proteomes" id="UP001596997">
    <property type="component" value="Unassembled WGS sequence"/>
</dbReference>
<keyword evidence="2" id="KW-0732">Signal</keyword>
<comment type="caution">
    <text evidence="3">The sequence shown here is derived from an EMBL/GenBank/DDBJ whole genome shotgun (WGS) entry which is preliminary data.</text>
</comment>
<feature type="coiled-coil region" evidence="1">
    <location>
        <begin position="410"/>
        <end position="444"/>
    </location>
</feature>
<dbReference type="EMBL" id="JBHTJM010000003">
    <property type="protein sequence ID" value="MFD0963107.1"/>
    <property type="molecule type" value="Genomic_DNA"/>
</dbReference>
<evidence type="ECO:0000256" key="2">
    <source>
        <dbReference type="SAM" id="SignalP"/>
    </source>
</evidence>
<reference evidence="4" key="1">
    <citation type="journal article" date="2019" name="Int. J. Syst. Evol. Microbiol.">
        <title>The Global Catalogue of Microorganisms (GCM) 10K type strain sequencing project: providing services to taxonomists for standard genome sequencing and annotation.</title>
        <authorList>
            <consortium name="The Broad Institute Genomics Platform"/>
            <consortium name="The Broad Institute Genome Sequencing Center for Infectious Disease"/>
            <person name="Wu L."/>
            <person name="Ma J."/>
        </authorList>
    </citation>
    <scope>NUCLEOTIDE SEQUENCE [LARGE SCALE GENOMIC DNA]</scope>
    <source>
        <strain evidence="4">CCUG 62114</strain>
    </source>
</reference>
<evidence type="ECO:0000256" key="1">
    <source>
        <dbReference type="SAM" id="Coils"/>
    </source>
</evidence>
<accession>A0ABW3I0I7</accession>
<keyword evidence="4" id="KW-1185">Reference proteome</keyword>
<protein>
    <submittedName>
        <fullName evidence="3">Uncharacterized protein</fullName>
    </submittedName>
</protein>
<feature type="signal peptide" evidence="2">
    <location>
        <begin position="1"/>
        <end position="20"/>
    </location>
</feature>